<evidence type="ECO:0000259" key="2">
    <source>
        <dbReference type="Pfam" id="PF24542"/>
    </source>
</evidence>
<feature type="region of interest" description="Disordered" evidence="1">
    <location>
        <begin position="1052"/>
        <end position="1074"/>
    </location>
</feature>
<dbReference type="InterPro" id="IPR058540">
    <property type="entry name" value="Ig_TPPC8_3rd"/>
</dbReference>
<evidence type="ECO:0008006" key="8">
    <source>
        <dbReference type="Google" id="ProtNLM"/>
    </source>
</evidence>
<reference evidence="6 7" key="1">
    <citation type="submission" date="2023-11" db="EMBL/GenBank/DDBJ databases">
        <title>Dfirmibasis_genome.</title>
        <authorList>
            <person name="Edelbroek B."/>
            <person name="Kjellin J."/>
            <person name="Jerlstrom-Hultqvist J."/>
            <person name="Soderbom F."/>
        </authorList>
    </citation>
    <scope>NUCLEOTIDE SEQUENCE [LARGE SCALE GENOMIC DNA]</scope>
    <source>
        <strain evidence="6 7">TNS-C-14</strain>
    </source>
</reference>
<dbReference type="Pfam" id="PF24542">
    <property type="entry name" value="Ig_TPPC8_C"/>
    <property type="match status" value="1"/>
</dbReference>
<evidence type="ECO:0000313" key="6">
    <source>
        <dbReference type="EMBL" id="KAK5582253.1"/>
    </source>
</evidence>
<organism evidence="6 7">
    <name type="scientific">Dictyostelium firmibasis</name>
    <dbReference type="NCBI Taxonomy" id="79012"/>
    <lineage>
        <taxon>Eukaryota</taxon>
        <taxon>Amoebozoa</taxon>
        <taxon>Evosea</taxon>
        <taxon>Eumycetozoa</taxon>
        <taxon>Dictyostelia</taxon>
        <taxon>Dictyosteliales</taxon>
        <taxon>Dictyosteliaceae</taxon>
        <taxon>Dictyostelium</taxon>
    </lineage>
</organism>
<dbReference type="InterPro" id="IPR024420">
    <property type="entry name" value="TRAPP_III_complex_Trs85"/>
</dbReference>
<feature type="domain" description="TPPC8 C-terminal Ig-like" evidence="2">
    <location>
        <begin position="1165"/>
        <end position="1265"/>
    </location>
</feature>
<sequence>MTQAQIPSSQHNVVSQQAQQAQQLQMMLYKDIKYSVNSWITPSVLVISSPSVSKIFQRSGNNTSLEQIFSQYVLEKKKVSIKVNDSSYELNDFKVNFVTLKDYEQQIQSQILKDTASSIDSLATDEYHPNFKLRTKQDVPYFQKICQEPTPWFEKYRHQFIKSLHNLDLETFTHPIAVILAVSSEDSNPIGMLVKMFEKPPPIFQQLGIEATNIPKVYMLIHPDNAHTESEKRLNEMKTTFSSSTSYLLRVNTKEDLCGLAFDHSTAHLNPLTNIINGILSKDIPTFFEKEIGGLNDSIATNKKSFFSKVKAFRFGGKKTEEPIEAENSKNSVSVEQSIRKVADLYFLLQDYENALSNYKTYAKEFNSDKSPGFYAAANEMIGLCNYMINKECESYFEIAYNNYIKSGLIHCGARVTLIHGYVMKKKSNYKALSDLFKTTAELRDIDPFCSAILWEQAGFALLQTTPSPLFRKATMRIVMAGDKYSEASKRKHALRCYSFSYSVYESRDWNLIDDHLHLSLVRYSFFQGHTSDAILFVNKLLEKNCQSFQKQNSIIREFLYISKTYTKDNYIGELPIPSINNETISVHLNDYSPDGSQSVWQEMEEAFKKEAQVTSKPQLQGFDLWKRDLYFEAEKERTAVVEEQITVEVEIKNPLQIPLQFNRVHLVATFKEQKPPVDPSIQPPLPILEPQEESNMSPLDDNAMTKMNNGSLPFKVEPIDILLLPSETKKIVFSIQPMKPGNLIVKGLGLCMCGAIWGKREFKLKNKRLNKTRQQRESIVYEPNLSLTFRVTCPMPRLEAQFVDFPESLYHGELRQLKLVLKNCSNKMGLKNVRVRLSHPTAICFGSNSEDASCIKKLDSSVFLDVALPPNATVNVPCWVRGMTVGRHTLRCLVYYESEAGNTDLKYRLARCQTQFDVRPSIRISSLSQQSSTNLNAYLLGVEVDNPIIGGAGDSFHIKQISSISKHWKIQPLSYSTDVPTPSIVSLNPGKFTNLFFRIVPSNGEGIVQSKDDEISITNISFYKNEPMYDSSSFPTYHFLEYEKLTIDQLQQQQQQQLNSSSGGGGSSGMIQSTSNSQLNLMANTRDGGDNSLNDNHPNHIDLLIYWECDNNNRMGVLNSSNISFLPTHYNDPSLAIPWGSWKNTTSPSGKSILYPSLKLPLRYQIKSELLIKHDFEKERLCTVPLKLQLSNCSFIHPLTLSVDTLLPHENIDQTTFSTCQYFWTGITKYNIELKPQEIMDLDLHVCFAQSGVFNINRFKINVKLANEIHKEIFSTIQHLINIESNN</sequence>
<feature type="domain" description="TPPC8 second Ig-like" evidence="3">
    <location>
        <begin position="813"/>
        <end position="910"/>
    </location>
</feature>
<dbReference type="Pfam" id="PF24544">
    <property type="entry name" value="Ig_TPPC8_2nd"/>
    <property type="match status" value="1"/>
</dbReference>
<evidence type="ECO:0000259" key="5">
    <source>
        <dbReference type="Pfam" id="PF24546"/>
    </source>
</evidence>
<feature type="domain" description="TPPC8 first Ig-like" evidence="4">
    <location>
        <begin position="595"/>
        <end position="811"/>
    </location>
</feature>
<evidence type="ECO:0000259" key="3">
    <source>
        <dbReference type="Pfam" id="PF24544"/>
    </source>
</evidence>
<evidence type="ECO:0000256" key="1">
    <source>
        <dbReference type="SAM" id="MobiDB-lite"/>
    </source>
</evidence>
<protein>
    <recommendedName>
        <fullName evidence="8">Trafficking protein particle complex subunit 8</fullName>
    </recommendedName>
</protein>
<comment type="caution">
    <text evidence="6">The sequence shown here is derived from an EMBL/GenBank/DDBJ whole genome shotgun (WGS) entry which is preliminary data.</text>
</comment>
<dbReference type="Pfam" id="PF24545">
    <property type="entry name" value="Ig_TPPC8_1st"/>
    <property type="match status" value="1"/>
</dbReference>
<keyword evidence="7" id="KW-1185">Reference proteome</keyword>
<dbReference type="Pfam" id="PF24546">
    <property type="entry name" value="Ig_TPPC8_3rd"/>
    <property type="match status" value="1"/>
</dbReference>
<name>A0AAN7U8Q7_9MYCE</name>
<dbReference type="InterPro" id="IPR058538">
    <property type="entry name" value="Ig_TPPC8_2nd"/>
</dbReference>
<dbReference type="InterPro" id="IPR011990">
    <property type="entry name" value="TPR-like_helical_dom_sf"/>
</dbReference>
<feature type="domain" description="TPPC8 third Ig-like" evidence="5">
    <location>
        <begin position="916"/>
        <end position="1061"/>
    </location>
</feature>
<dbReference type="Pfam" id="PF12739">
    <property type="entry name" value="TRAPPC-Trs85"/>
    <property type="match status" value="2"/>
</dbReference>
<dbReference type="GO" id="GO:1990072">
    <property type="term" value="C:TRAPPIII protein complex"/>
    <property type="evidence" value="ECO:0007669"/>
    <property type="project" value="TreeGrafter"/>
</dbReference>
<proteinExistence type="predicted"/>
<dbReference type="InterPro" id="IPR058541">
    <property type="entry name" value="Ig_TPPC8_1st"/>
</dbReference>
<dbReference type="PANTHER" id="PTHR12975:SF6">
    <property type="entry name" value="TRAFFICKING PROTEIN PARTICLE COMPLEX SUBUNIT 8"/>
    <property type="match status" value="1"/>
</dbReference>
<dbReference type="Proteomes" id="UP001344447">
    <property type="component" value="Unassembled WGS sequence"/>
</dbReference>
<evidence type="ECO:0000313" key="7">
    <source>
        <dbReference type="Proteomes" id="UP001344447"/>
    </source>
</evidence>
<dbReference type="PANTHER" id="PTHR12975">
    <property type="entry name" value="TRANSPORT PROTEIN TRAPP"/>
    <property type="match status" value="1"/>
</dbReference>
<accession>A0AAN7U8Q7</accession>
<gene>
    <name evidence="6" type="ORF">RB653_003836</name>
</gene>
<dbReference type="EMBL" id="JAVFKY010000001">
    <property type="protein sequence ID" value="KAK5582253.1"/>
    <property type="molecule type" value="Genomic_DNA"/>
</dbReference>
<dbReference type="Gene3D" id="1.25.40.10">
    <property type="entry name" value="Tetratricopeptide repeat domain"/>
    <property type="match status" value="1"/>
</dbReference>
<evidence type="ECO:0000259" key="4">
    <source>
        <dbReference type="Pfam" id="PF24545"/>
    </source>
</evidence>
<feature type="compositionally biased region" description="Low complexity" evidence="1">
    <location>
        <begin position="1052"/>
        <end position="1062"/>
    </location>
</feature>
<dbReference type="InterPro" id="IPR057651">
    <property type="entry name" value="Ig_TPPC8_C"/>
</dbReference>